<feature type="domain" description="SpoVT-AbrB" evidence="1">
    <location>
        <begin position="4"/>
        <end position="50"/>
    </location>
</feature>
<organism evidence="2">
    <name type="scientific">Thermofilum adornatum 1505</name>
    <dbReference type="NCBI Taxonomy" id="697581"/>
    <lineage>
        <taxon>Archaea</taxon>
        <taxon>Thermoproteota</taxon>
        <taxon>Thermoprotei</taxon>
        <taxon>Thermofilales</taxon>
        <taxon>Thermofilaceae</taxon>
        <taxon>Thermofilum</taxon>
    </lineage>
</organism>
<protein>
    <submittedName>
        <fullName evidence="2">AbrB family transcriptional regulator</fullName>
    </submittedName>
</protein>
<dbReference type="PANTHER" id="PTHR34860">
    <property type="entry name" value="REPRESSOR-LIKE PROTEIN SSO7C3"/>
    <property type="match status" value="1"/>
</dbReference>
<gene>
    <name evidence="2" type="ORF">TCARB_0851</name>
</gene>
<dbReference type="InterPro" id="IPR037914">
    <property type="entry name" value="SpoVT-AbrB_sf"/>
</dbReference>
<accession>A0A3G1A6S6</accession>
<dbReference type="InterPro" id="IPR007159">
    <property type="entry name" value="SpoVT-AbrB_dom"/>
</dbReference>
<reference evidence="2" key="1">
    <citation type="journal article" date="2010" name="(in) ? (Ed.); EXTREMOPHILES;">
        <title>Complete genome sequences of ten hyperthermophilic archaea reveal their metabolic capabilities and possible ecological roles.</title>
        <authorList>
            <person name="Ravin N.V."/>
            <person name="Mardanov A.V."/>
            <person name="Bonch-Osmolovskaya E.A."/>
            <person name="Skryabin K.G."/>
        </authorList>
    </citation>
    <scope>NUCLEOTIDE SEQUENCE</scope>
    <source>
        <strain evidence="2">1505</strain>
    </source>
</reference>
<dbReference type="PANTHER" id="PTHR34860:SF6">
    <property type="entry name" value="REPRESSOR-LIKE PROTEIN SSO7C3"/>
    <property type="match status" value="1"/>
</dbReference>
<dbReference type="Proteomes" id="UP000266720">
    <property type="component" value="Chromosome"/>
</dbReference>
<proteinExistence type="predicted"/>
<dbReference type="AlphaFoldDB" id="A0A3G1A6S6"/>
<sequence length="80" mass="8990">MKRSKITRSFQVTIPKEIREALGLQIGDYLDMYVDEKGRIIMEKKVLRRKTFRAGRPLTPEEIDGIIAKGLGENIAGGGD</sequence>
<name>A0A3G1A6S6_9CREN</name>
<dbReference type="SMART" id="SM00966">
    <property type="entry name" value="SpoVT_AbrB"/>
    <property type="match status" value="1"/>
</dbReference>
<dbReference type="Gene3D" id="2.10.260.10">
    <property type="match status" value="1"/>
</dbReference>
<dbReference type="RefSeq" id="WP_052886785.1">
    <property type="nucleotide sequence ID" value="NZ_CP007493.1"/>
</dbReference>
<evidence type="ECO:0000259" key="1">
    <source>
        <dbReference type="SMART" id="SM00966"/>
    </source>
</evidence>
<dbReference type="EMBL" id="CP007493">
    <property type="protein sequence ID" value="AJB41903.1"/>
    <property type="molecule type" value="Genomic_DNA"/>
</dbReference>
<dbReference type="GO" id="GO:0003677">
    <property type="term" value="F:DNA binding"/>
    <property type="evidence" value="ECO:0007669"/>
    <property type="project" value="InterPro"/>
</dbReference>
<dbReference type="GeneID" id="25406277"/>
<dbReference type="NCBIfam" id="TIGR01439">
    <property type="entry name" value="lp_hng_hel_AbrB"/>
    <property type="match status" value="1"/>
</dbReference>
<dbReference type="KEGG" id="tcb:TCARB_0851"/>
<dbReference type="SUPFAM" id="SSF89447">
    <property type="entry name" value="AbrB/MazE/MraZ-like"/>
    <property type="match status" value="1"/>
</dbReference>
<dbReference type="InterPro" id="IPR052975">
    <property type="entry name" value="Repressor-like_regulatory"/>
</dbReference>
<evidence type="ECO:0000313" key="2">
    <source>
        <dbReference type="EMBL" id="AJB41903.1"/>
    </source>
</evidence>
<dbReference type="Pfam" id="PF04014">
    <property type="entry name" value="MazE_antitoxin"/>
    <property type="match status" value="1"/>
</dbReference>